<dbReference type="AlphaFoldDB" id="A0A835PTU4"/>
<gene>
    <name evidence="2" type="ORF">HPP92_023453</name>
</gene>
<evidence type="ECO:0000256" key="1">
    <source>
        <dbReference type="SAM" id="MobiDB-lite"/>
    </source>
</evidence>
<comment type="caution">
    <text evidence="2">The sequence shown here is derived from an EMBL/GenBank/DDBJ whole genome shotgun (WGS) entry which is preliminary data.</text>
</comment>
<keyword evidence="3" id="KW-1185">Reference proteome</keyword>
<dbReference type="Proteomes" id="UP000636800">
    <property type="component" value="Chromosome 12"/>
</dbReference>
<evidence type="ECO:0000313" key="3">
    <source>
        <dbReference type="Proteomes" id="UP000636800"/>
    </source>
</evidence>
<protein>
    <submittedName>
        <fullName evidence="2">Uncharacterized protein</fullName>
    </submittedName>
</protein>
<feature type="compositionally biased region" description="Basic and acidic residues" evidence="1">
    <location>
        <begin position="113"/>
        <end position="124"/>
    </location>
</feature>
<dbReference type="EMBL" id="JADCNL010000012">
    <property type="protein sequence ID" value="KAG0458296.1"/>
    <property type="molecule type" value="Genomic_DNA"/>
</dbReference>
<feature type="compositionally biased region" description="Polar residues" evidence="1">
    <location>
        <begin position="95"/>
        <end position="105"/>
    </location>
</feature>
<feature type="region of interest" description="Disordered" evidence="1">
    <location>
        <begin position="95"/>
        <end position="133"/>
    </location>
</feature>
<evidence type="ECO:0000313" key="2">
    <source>
        <dbReference type="EMBL" id="KAG0458296.1"/>
    </source>
</evidence>
<proteinExistence type="predicted"/>
<sequence length="188" mass="21176">MGVNEKFSWLGSAWESVEAPVLYRSFAQWSYNICMTLSMLWLKIIRGLLLMLKDLYEDSKANYMVQGYWSQDVLRSLYSSSLKLRLKIKCHGSTLDTNKNTSDPQRSSKKAYLGHEEKRLESSKSKSSSIRIRSTPGTAALTVARKQLATQTLIGQQHLIVPGLEIELLSQDSGIRLLVSSRCAQKAS</sequence>
<reference evidence="2 3" key="1">
    <citation type="journal article" date="2020" name="Nat. Food">
        <title>A phased Vanilla planifolia genome enables genetic improvement of flavour and production.</title>
        <authorList>
            <person name="Hasing T."/>
            <person name="Tang H."/>
            <person name="Brym M."/>
            <person name="Khazi F."/>
            <person name="Huang T."/>
            <person name="Chambers A.H."/>
        </authorList>
    </citation>
    <scope>NUCLEOTIDE SEQUENCE [LARGE SCALE GENOMIC DNA]</scope>
    <source>
        <tissue evidence="2">Leaf</tissue>
    </source>
</reference>
<organism evidence="2 3">
    <name type="scientific">Vanilla planifolia</name>
    <name type="common">Vanilla</name>
    <dbReference type="NCBI Taxonomy" id="51239"/>
    <lineage>
        <taxon>Eukaryota</taxon>
        <taxon>Viridiplantae</taxon>
        <taxon>Streptophyta</taxon>
        <taxon>Embryophyta</taxon>
        <taxon>Tracheophyta</taxon>
        <taxon>Spermatophyta</taxon>
        <taxon>Magnoliopsida</taxon>
        <taxon>Liliopsida</taxon>
        <taxon>Asparagales</taxon>
        <taxon>Orchidaceae</taxon>
        <taxon>Vanilloideae</taxon>
        <taxon>Vanilleae</taxon>
        <taxon>Vanilla</taxon>
    </lineage>
</organism>
<name>A0A835PTU4_VANPL</name>
<accession>A0A835PTU4</accession>